<sequence length="165" mass="18020">MKSLLFGTALLLLMCQYALAQDNTRIGGKLMYGSEIENIGIAAAAEIPIIDKLVIAPDISFYFPKKEEGIKTNVFELNANANYYFLEEETIGFYGLGGLNYTHVKVKVDNDFVSDSGSNGEIGLNLGAGANFEIGQNFLPFAEIKYVLGDFDQLVIAVGVKFNID</sequence>
<organism evidence="2 3">
    <name type="scientific">Zhouia spongiae</name>
    <dbReference type="NCBI Taxonomy" id="2202721"/>
    <lineage>
        <taxon>Bacteria</taxon>
        <taxon>Pseudomonadati</taxon>
        <taxon>Bacteroidota</taxon>
        <taxon>Flavobacteriia</taxon>
        <taxon>Flavobacteriales</taxon>
        <taxon>Flavobacteriaceae</taxon>
        <taxon>Zhouia</taxon>
    </lineage>
</organism>
<dbReference type="Gene3D" id="2.40.160.20">
    <property type="match status" value="1"/>
</dbReference>
<dbReference type="EMBL" id="CP094326">
    <property type="protein sequence ID" value="UNY97252.1"/>
    <property type="molecule type" value="Genomic_DNA"/>
</dbReference>
<evidence type="ECO:0000256" key="1">
    <source>
        <dbReference type="SAM" id="SignalP"/>
    </source>
</evidence>
<feature type="signal peptide" evidence="1">
    <location>
        <begin position="1"/>
        <end position="20"/>
    </location>
</feature>
<evidence type="ECO:0000313" key="2">
    <source>
        <dbReference type="EMBL" id="UNY97252.1"/>
    </source>
</evidence>
<name>A0ABY3YH79_9FLAO</name>
<protein>
    <submittedName>
        <fullName evidence="2">Porin family protein</fullName>
    </submittedName>
</protein>
<dbReference type="RefSeq" id="WP_242935666.1">
    <property type="nucleotide sequence ID" value="NZ_CP094326.1"/>
</dbReference>
<accession>A0ABY3YH79</accession>
<dbReference type="SUPFAM" id="SSF56925">
    <property type="entry name" value="OMPA-like"/>
    <property type="match status" value="1"/>
</dbReference>
<evidence type="ECO:0000313" key="3">
    <source>
        <dbReference type="Proteomes" id="UP000829476"/>
    </source>
</evidence>
<keyword evidence="3" id="KW-1185">Reference proteome</keyword>
<reference evidence="2 3" key="1">
    <citation type="journal article" date="2018" name="Int. J. Syst. Evol. Microbiol.">
        <title>Zhouia spongiae sp. nov., isolated from a marine sponge.</title>
        <authorList>
            <person name="Zhuang L."/>
            <person name="Lin B."/>
            <person name="Qin F."/>
            <person name="Luo L."/>
        </authorList>
    </citation>
    <scope>NUCLEOTIDE SEQUENCE [LARGE SCALE GENOMIC DNA]</scope>
    <source>
        <strain evidence="2 3">HN-Y44</strain>
    </source>
</reference>
<gene>
    <name evidence="2" type="ORF">MQE36_09090</name>
</gene>
<feature type="chain" id="PRO_5046014349" evidence="1">
    <location>
        <begin position="21"/>
        <end position="165"/>
    </location>
</feature>
<dbReference type="InterPro" id="IPR011250">
    <property type="entry name" value="OMP/PagP_B-barrel"/>
</dbReference>
<keyword evidence="1" id="KW-0732">Signal</keyword>
<dbReference type="Proteomes" id="UP000829476">
    <property type="component" value="Chromosome"/>
</dbReference>
<proteinExistence type="predicted"/>